<evidence type="ECO:0000256" key="3">
    <source>
        <dbReference type="ARBA" id="ARBA00023159"/>
    </source>
</evidence>
<dbReference type="PROSITE" id="PS50042">
    <property type="entry name" value="CNMP_BINDING_3"/>
    <property type="match status" value="1"/>
</dbReference>
<dbReference type="SUPFAM" id="SSF51206">
    <property type="entry name" value="cAMP-binding domain-like"/>
    <property type="match status" value="1"/>
</dbReference>
<reference evidence="7 8" key="1">
    <citation type="submission" date="2020-08" db="EMBL/GenBank/DDBJ databases">
        <title>Genomic Encyclopedia of Type Strains, Phase IV (KMG-IV): sequencing the most valuable type-strain genomes for metagenomic binning, comparative biology and taxonomic classification.</title>
        <authorList>
            <person name="Goeker M."/>
        </authorList>
    </citation>
    <scope>NUCLEOTIDE SEQUENCE [LARGE SCALE GENOMIC DNA]</scope>
    <source>
        <strain evidence="7 8">DSM 24696</strain>
    </source>
</reference>
<evidence type="ECO:0000256" key="2">
    <source>
        <dbReference type="ARBA" id="ARBA00023125"/>
    </source>
</evidence>
<dbReference type="SMART" id="SM00419">
    <property type="entry name" value="HTH_CRP"/>
    <property type="match status" value="1"/>
</dbReference>
<dbReference type="PROSITE" id="PS51063">
    <property type="entry name" value="HTH_CRP_2"/>
    <property type="match status" value="1"/>
</dbReference>
<dbReference type="Gene3D" id="2.60.120.10">
    <property type="entry name" value="Jelly Rolls"/>
    <property type="match status" value="1"/>
</dbReference>
<dbReference type="InterPro" id="IPR012318">
    <property type="entry name" value="HTH_CRP"/>
</dbReference>
<dbReference type="InterPro" id="IPR050397">
    <property type="entry name" value="Env_Response_Regulators"/>
</dbReference>
<dbReference type="AlphaFoldDB" id="A0A840QU36"/>
<evidence type="ECO:0000256" key="4">
    <source>
        <dbReference type="ARBA" id="ARBA00023163"/>
    </source>
</evidence>
<dbReference type="CDD" id="cd00092">
    <property type="entry name" value="HTH_CRP"/>
    <property type="match status" value="1"/>
</dbReference>
<dbReference type="InterPro" id="IPR000595">
    <property type="entry name" value="cNMP-bd_dom"/>
</dbReference>
<dbReference type="EMBL" id="JACHHB010000017">
    <property type="protein sequence ID" value="MBB5174809.1"/>
    <property type="molecule type" value="Genomic_DNA"/>
</dbReference>
<keyword evidence="2" id="KW-0238">DNA-binding</keyword>
<dbReference type="SMART" id="SM00100">
    <property type="entry name" value="cNMP"/>
    <property type="match status" value="1"/>
</dbReference>
<evidence type="ECO:0000256" key="1">
    <source>
        <dbReference type="ARBA" id="ARBA00023015"/>
    </source>
</evidence>
<accession>A0A840QU36</accession>
<evidence type="ECO:0000313" key="7">
    <source>
        <dbReference type="EMBL" id="MBB5174809.1"/>
    </source>
</evidence>
<dbReference type="CDD" id="cd00038">
    <property type="entry name" value="CAP_ED"/>
    <property type="match status" value="1"/>
</dbReference>
<evidence type="ECO:0000259" key="5">
    <source>
        <dbReference type="PROSITE" id="PS50042"/>
    </source>
</evidence>
<organism evidence="7 8">
    <name type="scientific">Texcoconibacillus texcoconensis</name>
    <dbReference type="NCBI Taxonomy" id="1095777"/>
    <lineage>
        <taxon>Bacteria</taxon>
        <taxon>Bacillati</taxon>
        <taxon>Bacillota</taxon>
        <taxon>Bacilli</taxon>
        <taxon>Bacillales</taxon>
        <taxon>Bacillaceae</taxon>
        <taxon>Texcoconibacillus</taxon>
    </lineage>
</organism>
<dbReference type="InterPro" id="IPR036390">
    <property type="entry name" value="WH_DNA-bd_sf"/>
</dbReference>
<proteinExistence type="predicted"/>
<dbReference type="GO" id="GO:0005829">
    <property type="term" value="C:cytosol"/>
    <property type="evidence" value="ECO:0007669"/>
    <property type="project" value="TreeGrafter"/>
</dbReference>
<dbReference type="PANTHER" id="PTHR24567:SF74">
    <property type="entry name" value="HTH-TYPE TRANSCRIPTIONAL REGULATOR ARCR"/>
    <property type="match status" value="1"/>
</dbReference>
<comment type="caution">
    <text evidence="7">The sequence shown here is derived from an EMBL/GenBank/DDBJ whole genome shotgun (WGS) entry which is preliminary data.</text>
</comment>
<evidence type="ECO:0000313" key="8">
    <source>
        <dbReference type="Proteomes" id="UP000551878"/>
    </source>
</evidence>
<feature type="domain" description="HTH crp-type" evidence="6">
    <location>
        <begin position="148"/>
        <end position="221"/>
    </location>
</feature>
<dbReference type="Pfam" id="PF00027">
    <property type="entry name" value="cNMP_binding"/>
    <property type="match status" value="1"/>
</dbReference>
<dbReference type="PANTHER" id="PTHR24567">
    <property type="entry name" value="CRP FAMILY TRANSCRIPTIONAL REGULATORY PROTEIN"/>
    <property type="match status" value="1"/>
</dbReference>
<dbReference type="Gene3D" id="1.10.10.10">
    <property type="entry name" value="Winged helix-like DNA-binding domain superfamily/Winged helix DNA-binding domain"/>
    <property type="match status" value="1"/>
</dbReference>
<dbReference type="GO" id="GO:0003700">
    <property type="term" value="F:DNA-binding transcription factor activity"/>
    <property type="evidence" value="ECO:0007669"/>
    <property type="project" value="TreeGrafter"/>
</dbReference>
<gene>
    <name evidence="7" type="ORF">HNQ41_003032</name>
</gene>
<dbReference type="GO" id="GO:0003677">
    <property type="term" value="F:DNA binding"/>
    <property type="evidence" value="ECO:0007669"/>
    <property type="project" value="UniProtKB-KW"/>
</dbReference>
<dbReference type="RefSeq" id="WP_184665215.1">
    <property type="nucleotide sequence ID" value="NZ_JACHHB010000017.1"/>
</dbReference>
<dbReference type="SUPFAM" id="SSF46785">
    <property type="entry name" value="Winged helix' DNA-binding domain"/>
    <property type="match status" value="1"/>
</dbReference>
<sequence>MENVQFVDNISFLEPLPDELKEKLSKMVLTKNVAKGDVLFQENDIAETIFFVNNGKIKISKSSPGGKEIVLDIRKAGEIFPEVALFSKEETTYSASASVVEFGSISMIRKADLESILLQYPELFIFIFRTMAERLRLSQNTLQNVALYGKIGSLAFTLVRLCQDYGEVNEHGITIRLKLTHEDLGSFFGATRESVTRMMNQLKNRGIVSKENGYFTVHELDSLKFYID</sequence>
<keyword evidence="4" id="KW-0804">Transcription</keyword>
<dbReference type="PRINTS" id="PR00034">
    <property type="entry name" value="HTHCRP"/>
</dbReference>
<keyword evidence="8" id="KW-1185">Reference proteome</keyword>
<keyword evidence="3" id="KW-0010">Activator</keyword>
<dbReference type="Proteomes" id="UP000551878">
    <property type="component" value="Unassembled WGS sequence"/>
</dbReference>
<dbReference type="Pfam" id="PF13545">
    <property type="entry name" value="HTH_Crp_2"/>
    <property type="match status" value="1"/>
</dbReference>
<dbReference type="InterPro" id="IPR014710">
    <property type="entry name" value="RmlC-like_jellyroll"/>
</dbReference>
<dbReference type="InterPro" id="IPR036388">
    <property type="entry name" value="WH-like_DNA-bd_sf"/>
</dbReference>
<feature type="domain" description="Cyclic nucleotide-binding" evidence="5">
    <location>
        <begin position="12"/>
        <end position="134"/>
    </location>
</feature>
<protein>
    <submittedName>
        <fullName evidence="7">CRP/FNR family transcriptional regulator</fullName>
    </submittedName>
</protein>
<keyword evidence="1" id="KW-0805">Transcription regulation</keyword>
<dbReference type="InterPro" id="IPR018490">
    <property type="entry name" value="cNMP-bd_dom_sf"/>
</dbReference>
<name>A0A840QU36_9BACI</name>
<evidence type="ECO:0000259" key="6">
    <source>
        <dbReference type="PROSITE" id="PS51063"/>
    </source>
</evidence>